<evidence type="ECO:0000313" key="10">
    <source>
        <dbReference type="EMBL" id="EFS91289.1"/>
    </source>
</evidence>
<evidence type="ECO:0000256" key="1">
    <source>
        <dbReference type="ARBA" id="ARBA00002986"/>
    </source>
</evidence>
<keyword evidence="8" id="KW-0175">Coiled coil</keyword>
<dbReference type="NCBIfam" id="NF001859">
    <property type="entry name" value="PRK00591.1"/>
    <property type="match status" value="1"/>
</dbReference>
<dbReference type="NCBIfam" id="TIGR00019">
    <property type="entry name" value="prfA"/>
    <property type="match status" value="1"/>
</dbReference>
<dbReference type="Gene3D" id="3.30.70.1660">
    <property type="match status" value="1"/>
</dbReference>
<feature type="domain" description="Prokaryotic-type class I peptide chain release factors" evidence="9">
    <location>
        <begin position="254"/>
        <end position="270"/>
    </location>
</feature>
<evidence type="ECO:0000313" key="11">
    <source>
        <dbReference type="Proteomes" id="UP000003179"/>
    </source>
</evidence>
<dbReference type="Gene3D" id="6.10.140.1950">
    <property type="match status" value="1"/>
</dbReference>
<evidence type="ECO:0000256" key="7">
    <source>
        <dbReference type="NCBIfam" id="TIGR00019"/>
    </source>
</evidence>
<comment type="similarity">
    <text evidence="2">Belongs to the prokaryotic/mitochondrial release factor family.</text>
</comment>
<dbReference type="SMART" id="SM00937">
    <property type="entry name" value="PCRF"/>
    <property type="match status" value="1"/>
</dbReference>
<gene>
    <name evidence="10" type="primary">prfA</name>
    <name evidence="10" type="ORF">HMPREF9607_02580</name>
</gene>
<dbReference type="InterPro" id="IPR000352">
    <property type="entry name" value="Pep_chain_release_fac_I"/>
</dbReference>
<accession>A0ABP2K3B8</accession>
<evidence type="ECO:0000256" key="8">
    <source>
        <dbReference type="SAM" id="Coils"/>
    </source>
</evidence>
<proteinExistence type="inferred from homology"/>
<keyword evidence="4" id="KW-0963">Cytoplasm</keyword>
<protein>
    <recommendedName>
        <fullName evidence="6 7">Peptide chain release factor 1</fullName>
    </recommendedName>
</protein>
<dbReference type="InterPro" id="IPR004373">
    <property type="entry name" value="RF-1"/>
</dbReference>
<name>A0ABP2K3B8_9ACTN</name>
<dbReference type="Pfam" id="PF03462">
    <property type="entry name" value="PCRF"/>
    <property type="match status" value="1"/>
</dbReference>
<dbReference type="InterPro" id="IPR005139">
    <property type="entry name" value="PCRF"/>
</dbReference>
<reference evidence="10" key="1">
    <citation type="submission" date="2010-08" db="EMBL/GenBank/DDBJ databases">
        <authorList>
            <person name="Weinstock G."/>
            <person name="Sodergren E."/>
            <person name="Clifton S."/>
            <person name="Fulton L."/>
            <person name="Fulton B."/>
            <person name="Courtney L."/>
            <person name="Fronick C."/>
            <person name="Harrison M."/>
            <person name="Strong C."/>
            <person name="Farmer C."/>
            <person name="Delahaunty K."/>
            <person name="Markovic C."/>
            <person name="Hall O."/>
            <person name="Minx P."/>
            <person name="Tomlinson C."/>
            <person name="Mitreva M."/>
            <person name="Hou S."/>
            <person name="Chen J."/>
            <person name="Wollam A."/>
            <person name="Pepin K.H."/>
            <person name="Johnson M."/>
            <person name="Bhonagiri V."/>
            <person name="Zhang X."/>
            <person name="Suruliraj S."/>
            <person name="Warren W."/>
            <person name="Chinwalla A."/>
            <person name="Mardis E.R."/>
            <person name="Wilson R.K."/>
        </authorList>
    </citation>
    <scope>NUCLEOTIDE SEQUENCE [LARGE SCALE GENOMIC DNA]</scope>
    <source>
        <strain evidence="10">HL044PA1</strain>
    </source>
</reference>
<keyword evidence="3" id="KW-0488">Methylation</keyword>
<evidence type="ECO:0000256" key="6">
    <source>
        <dbReference type="ARBA" id="ARBA00050039"/>
    </source>
</evidence>
<dbReference type="InterPro" id="IPR050057">
    <property type="entry name" value="Prokaryotic/Mito_RF"/>
</dbReference>
<organism evidence="10 11">
    <name type="scientific">Cutibacterium modestum HL044PA1</name>
    <dbReference type="NCBI Taxonomy" id="765109"/>
    <lineage>
        <taxon>Bacteria</taxon>
        <taxon>Bacillati</taxon>
        <taxon>Actinomycetota</taxon>
        <taxon>Actinomycetes</taxon>
        <taxon>Propionibacteriales</taxon>
        <taxon>Propionibacteriaceae</taxon>
        <taxon>Cutibacterium</taxon>
        <taxon>Cutibacterium modestum</taxon>
    </lineage>
</organism>
<dbReference type="Pfam" id="PF00472">
    <property type="entry name" value="RF-1"/>
    <property type="match status" value="1"/>
</dbReference>
<comment type="function">
    <text evidence="1">Peptide chain release factor 1 directs the termination of translation in response to the peptide chain termination codons UAG and UAA.</text>
</comment>
<evidence type="ECO:0000259" key="9">
    <source>
        <dbReference type="PROSITE" id="PS00745"/>
    </source>
</evidence>
<evidence type="ECO:0000256" key="2">
    <source>
        <dbReference type="ARBA" id="ARBA00010835"/>
    </source>
</evidence>
<comment type="caution">
    <text evidence="10">The sequence shown here is derived from an EMBL/GenBank/DDBJ whole genome shotgun (WGS) entry which is preliminary data.</text>
</comment>
<keyword evidence="5" id="KW-0648">Protein biosynthesis</keyword>
<dbReference type="SUPFAM" id="SSF75620">
    <property type="entry name" value="Release factor"/>
    <property type="match status" value="1"/>
</dbReference>
<dbReference type="PANTHER" id="PTHR43804">
    <property type="entry name" value="LD18447P"/>
    <property type="match status" value="1"/>
</dbReference>
<dbReference type="PANTHER" id="PTHR43804:SF7">
    <property type="entry name" value="LD18447P"/>
    <property type="match status" value="1"/>
</dbReference>
<feature type="coiled-coil region" evidence="8">
    <location>
        <begin position="280"/>
        <end position="310"/>
    </location>
</feature>
<dbReference type="Gene3D" id="3.30.160.20">
    <property type="match status" value="1"/>
</dbReference>
<dbReference type="EMBL" id="ADZU01000041">
    <property type="protein sequence ID" value="EFS91289.1"/>
    <property type="molecule type" value="Genomic_DNA"/>
</dbReference>
<dbReference type="PROSITE" id="PS00745">
    <property type="entry name" value="RF_PROK_I"/>
    <property type="match status" value="1"/>
</dbReference>
<evidence type="ECO:0000256" key="3">
    <source>
        <dbReference type="ARBA" id="ARBA00022481"/>
    </source>
</evidence>
<dbReference type="InterPro" id="IPR045853">
    <property type="entry name" value="Pep_chain_release_fac_I_sf"/>
</dbReference>
<keyword evidence="11" id="KW-1185">Reference proteome</keyword>
<evidence type="ECO:0000256" key="4">
    <source>
        <dbReference type="ARBA" id="ARBA00022490"/>
    </source>
</evidence>
<dbReference type="Proteomes" id="UP000003179">
    <property type="component" value="Unassembled WGS sequence"/>
</dbReference>
<evidence type="ECO:0000256" key="5">
    <source>
        <dbReference type="ARBA" id="ARBA00022917"/>
    </source>
</evidence>
<sequence>MTLGCCSASWSFLGLQRQTWTGLVRRGMSESAQHAIDEIRRRLREIEIQLANPAVLSDPSAMGRLGKRHARLRHVVSVADNVDQLNADIEAAEDLANEDPVFVQEAERLRGQLDLARTELTELLAPSDPLDQEDALVEIHSGEGGEESALFAADLLRMYTRYAERVGWSVRELTSELTDLGGYRTVVVAVGGVPSRPAYGYLKHEGGVHRVQRVPVTESSGRIHTSAVGVLVMPDVDETEVDIDPADIRVDVYRSSGPGGQGVNTTDSAVRLTHLPTGIVASCQNERSQLQNKAEAMRMLRAKVAALAAQQAADENDRMRRDQVRTVDRSARVRTYNFPENRLTDHRIGYKSRKLDQILAGDLGEVLDALHADEVRRRMAQQSEGRES</sequence>